<dbReference type="AlphaFoldDB" id="A0A6P9F923"/>
<dbReference type="OrthoDB" id="1434060at2759"/>
<proteinExistence type="predicted"/>
<gene>
    <name evidence="3" type="primary">LOC118349700</name>
</gene>
<protein>
    <submittedName>
        <fullName evidence="3">Uncharacterized protein LOC118349700</fullName>
    </submittedName>
</protein>
<accession>A0A6P9F923</accession>
<dbReference type="GO" id="GO:0003676">
    <property type="term" value="F:nucleic acid binding"/>
    <property type="evidence" value="ECO:0007669"/>
    <property type="project" value="InterPro"/>
</dbReference>
<dbReference type="InterPro" id="IPR044730">
    <property type="entry name" value="RNase_H-like_dom_plant"/>
</dbReference>
<sequence length="230" mass="25419">MVDFEADKGGSLEKLCAEIDTCLNGPIQMSSSHLDYLRDEPSHDPDSSLGPCTGLKVKGIGKKSKDRWIAPPVGTLKLNVDGALFFDQQRAGVGALLRDEKGDVLLTACKKEMTVNNLLEIELLAILRGLQLCLHKGIPKLEIETDSLIMANTIPSKEAYSRSMIGNMIKGIQDLMKLFHQCSIQHVGSISNAGAQKLAKYAWHIDDISVWECSFPESIEFVIWVEKYCL</sequence>
<dbReference type="SUPFAM" id="SSF53098">
    <property type="entry name" value="Ribonuclease H-like"/>
    <property type="match status" value="1"/>
</dbReference>
<evidence type="ECO:0000313" key="2">
    <source>
        <dbReference type="Proteomes" id="UP000235220"/>
    </source>
</evidence>
<feature type="domain" description="RNase H type-1" evidence="1">
    <location>
        <begin position="79"/>
        <end position="202"/>
    </location>
</feature>
<dbReference type="InterPro" id="IPR002156">
    <property type="entry name" value="RNaseH_domain"/>
</dbReference>
<dbReference type="InterPro" id="IPR053151">
    <property type="entry name" value="RNase_H-like"/>
</dbReference>
<reference evidence="3" key="1">
    <citation type="submission" date="2025-08" db="UniProtKB">
        <authorList>
            <consortium name="RefSeq"/>
        </authorList>
    </citation>
    <scope>IDENTIFICATION</scope>
    <source>
        <tissue evidence="3">Leaves</tissue>
    </source>
</reference>
<dbReference type="RefSeq" id="XP_035551132.1">
    <property type="nucleotide sequence ID" value="XM_035695239.1"/>
</dbReference>
<dbReference type="GeneID" id="118349700"/>
<dbReference type="InParanoid" id="A0A6P9F923"/>
<dbReference type="Gene3D" id="3.30.420.10">
    <property type="entry name" value="Ribonuclease H-like superfamily/Ribonuclease H"/>
    <property type="match status" value="1"/>
</dbReference>
<dbReference type="GO" id="GO:0004523">
    <property type="term" value="F:RNA-DNA hybrid ribonuclease activity"/>
    <property type="evidence" value="ECO:0007669"/>
    <property type="project" value="InterPro"/>
</dbReference>
<keyword evidence="2" id="KW-1185">Reference proteome</keyword>
<dbReference type="Pfam" id="PF13456">
    <property type="entry name" value="RVT_3"/>
    <property type="match status" value="1"/>
</dbReference>
<dbReference type="InterPro" id="IPR036397">
    <property type="entry name" value="RNaseH_sf"/>
</dbReference>
<dbReference type="InterPro" id="IPR012337">
    <property type="entry name" value="RNaseH-like_sf"/>
</dbReference>
<evidence type="ECO:0000259" key="1">
    <source>
        <dbReference type="Pfam" id="PF13456"/>
    </source>
</evidence>
<dbReference type="PANTHER" id="PTHR47723">
    <property type="entry name" value="OS05G0353850 PROTEIN"/>
    <property type="match status" value="1"/>
</dbReference>
<dbReference type="KEGG" id="jre:118349700"/>
<dbReference type="PANTHER" id="PTHR47723:SF19">
    <property type="entry name" value="POLYNUCLEOTIDYL TRANSFERASE, RIBONUCLEASE H-LIKE SUPERFAMILY PROTEIN"/>
    <property type="match status" value="1"/>
</dbReference>
<name>A0A6P9F923_JUGRE</name>
<dbReference type="Proteomes" id="UP000235220">
    <property type="component" value="Chromosome 10"/>
</dbReference>
<dbReference type="CDD" id="cd06222">
    <property type="entry name" value="RNase_H_like"/>
    <property type="match status" value="1"/>
</dbReference>
<organism evidence="2 3">
    <name type="scientific">Juglans regia</name>
    <name type="common">English walnut</name>
    <dbReference type="NCBI Taxonomy" id="51240"/>
    <lineage>
        <taxon>Eukaryota</taxon>
        <taxon>Viridiplantae</taxon>
        <taxon>Streptophyta</taxon>
        <taxon>Embryophyta</taxon>
        <taxon>Tracheophyta</taxon>
        <taxon>Spermatophyta</taxon>
        <taxon>Magnoliopsida</taxon>
        <taxon>eudicotyledons</taxon>
        <taxon>Gunneridae</taxon>
        <taxon>Pentapetalae</taxon>
        <taxon>rosids</taxon>
        <taxon>fabids</taxon>
        <taxon>Fagales</taxon>
        <taxon>Juglandaceae</taxon>
        <taxon>Juglans</taxon>
    </lineage>
</organism>
<evidence type="ECO:0000313" key="3">
    <source>
        <dbReference type="RefSeq" id="XP_035551132.1"/>
    </source>
</evidence>